<evidence type="ECO:0000313" key="2">
    <source>
        <dbReference type="EMBL" id="WXA90182.1"/>
    </source>
</evidence>
<dbReference type="Proteomes" id="UP001379533">
    <property type="component" value="Chromosome"/>
</dbReference>
<evidence type="ECO:0000259" key="1">
    <source>
        <dbReference type="Pfam" id="PF12680"/>
    </source>
</evidence>
<feature type="domain" description="SnoaL-like" evidence="1">
    <location>
        <begin position="14"/>
        <end position="114"/>
    </location>
</feature>
<evidence type="ECO:0000313" key="3">
    <source>
        <dbReference type="Proteomes" id="UP001379533"/>
    </source>
</evidence>
<dbReference type="Pfam" id="PF12680">
    <property type="entry name" value="SnoaL_2"/>
    <property type="match status" value="1"/>
</dbReference>
<dbReference type="SUPFAM" id="SSF54427">
    <property type="entry name" value="NTF2-like"/>
    <property type="match status" value="1"/>
</dbReference>
<dbReference type="RefSeq" id="WP_394840795.1">
    <property type="nucleotide sequence ID" value="NZ_CP089982.1"/>
</dbReference>
<accession>A0ABZ2JUN0</accession>
<dbReference type="Gene3D" id="3.10.450.50">
    <property type="match status" value="1"/>
</dbReference>
<proteinExistence type="predicted"/>
<dbReference type="InterPro" id="IPR037401">
    <property type="entry name" value="SnoaL-like"/>
</dbReference>
<name>A0ABZ2JUN0_9BACT</name>
<reference evidence="2 3" key="1">
    <citation type="submission" date="2021-12" db="EMBL/GenBank/DDBJ databases">
        <title>Discovery of the Pendulisporaceae a myxobacterial family with distinct sporulation behavior and unique specialized metabolism.</title>
        <authorList>
            <person name="Garcia R."/>
            <person name="Popoff A."/>
            <person name="Bader C.D."/>
            <person name="Loehr J."/>
            <person name="Walesch S."/>
            <person name="Walt C."/>
            <person name="Boldt J."/>
            <person name="Bunk B."/>
            <person name="Haeckl F.J.F.P.J."/>
            <person name="Gunesch A.P."/>
            <person name="Birkelbach J."/>
            <person name="Nuebel U."/>
            <person name="Pietschmann T."/>
            <person name="Bach T."/>
            <person name="Mueller R."/>
        </authorList>
    </citation>
    <scope>NUCLEOTIDE SEQUENCE [LARGE SCALE GENOMIC DNA]</scope>
    <source>
        <strain evidence="2 3">MSr12523</strain>
    </source>
</reference>
<dbReference type="EMBL" id="CP089982">
    <property type="protein sequence ID" value="WXA90182.1"/>
    <property type="molecule type" value="Genomic_DNA"/>
</dbReference>
<sequence length="131" mass="14591">MNKEPVTSVEHVIRDMEAAFSRNDLEGVVSLFAEDATIESYLVSRIFNRAEGVCRGREEIRELVRAFMKRGVPWGGHEPPLVRGNTVAIEFRSASSDAEPFSVDIIEVRDGKIQSLRAYAGWRALAARTGP</sequence>
<gene>
    <name evidence="2" type="ORF">LZC95_27435</name>
</gene>
<organism evidence="2 3">
    <name type="scientific">Pendulispora brunnea</name>
    <dbReference type="NCBI Taxonomy" id="2905690"/>
    <lineage>
        <taxon>Bacteria</taxon>
        <taxon>Pseudomonadati</taxon>
        <taxon>Myxococcota</taxon>
        <taxon>Myxococcia</taxon>
        <taxon>Myxococcales</taxon>
        <taxon>Sorangiineae</taxon>
        <taxon>Pendulisporaceae</taxon>
        <taxon>Pendulispora</taxon>
    </lineage>
</organism>
<dbReference type="InterPro" id="IPR032710">
    <property type="entry name" value="NTF2-like_dom_sf"/>
</dbReference>
<protein>
    <submittedName>
        <fullName evidence="2">Nuclear transport factor 2 family protein</fullName>
    </submittedName>
</protein>
<keyword evidence="3" id="KW-1185">Reference proteome</keyword>